<organism evidence="7 8">
    <name type="scientific">Corynebacterium choanae</name>
    <dbReference type="NCBI Taxonomy" id="1862358"/>
    <lineage>
        <taxon>Bacteria</taxon>
        <taxon>Bacillati</taxon>
        <taxon>Actinomycetota</taxon>
        <taxon>Actinomycetes</taxon>
        <taxon>Mycobacteriales</taxon>
        <taxon>Corynebacteriaceae</taxon>
        <taxon>Corynebacterium</taxon>
    </lineage>
</organism>
<keyword evidence="2" id="KW-0813">Transport</keyword>
<evidence type="ECO:0000259" key="5">
    <source>
        <dbReference type="SMART" id="SM00062"/>
    </source>
</evidence>
<proteinExistence type="inferred from homology"/>
<protein>
    <submittedName>
        <fullName evidence="7">ABC transporter glutamine-binding protein GlnH</fullName>
    </submittedName>
</protein>
<dbReference type="PANTHER" id="PTHR30085:SF6">
    <property type="entry name" value="ABC TRANSPORTER GLUTAMINE-BINDING PROTEIN GLNH"/>
    <property type="match status" value="1"/>
</dbReference>
<evidence type="ECO:0000256" key="3">
    <source>
        <dbReference type="ARBA" id="ARBA00022729"/>
    </source>
</evidence>
<evidence type="ECO:0000259" key="6">
    <source>
        <dbReference type="SMART" id="SM00079"/>
    </source>
</evidence>
<evidence type="ECO:0000313" key="8">
    <source>
        <dbReference type="Proteomes" id="UP000269019"/>
    </source>
</evidence>
<dbReference type="SUPFAM" id="SSF53850">
    <property type="entry name" value="Periplasmic binding protein-like II"/>
    <property type="match status" value="1"/>
</dbReference>
<dbReference type="InterPro" id="IPR051455">
    <property type="entry name" value="Bact_solute-bind_prot3"/>
</dbReference>
<dbReference type="PANTHER" id="PTHR30085">
    <property type="entry name" value="AMINO ACID ABC TRANSPORTER PERMEASE"/>
    <property type="match status" value="1"/>
</dbReference>
<evidence type="ECO:0000256" key="2">
    <source>
        <dbReference type="ARBA" id="ARBA00022448"/>
    </source>
</evidence>
<dbReference type="SMART" id="SM00062">
    <property type="entry name" value="PBPb"/>
    <property type="match status" value="1"/>
</dbReference>
<dbReference type="GO" id="GO:0005576">
    <property type="term" value="C:extracellular region"/>
    <property type="evidence" value="ECO:0007669"/>
    <property type="project" value="TreeGrafter"/>
</dbReference>
<keyword evidence="3" id="KW-0732">Signal</keyword>
<dbReference type="GO" id="GO:0015276">
    <property type="term" value="F:ligand-gated monoatomic ion channel activity"/>
    <property type="evidence" value="ECO:0007669"/>
    <property type="project" value="InterPro"/>
</dbReference>
<dbReference type="GO" id="GO:0016020">
    <property type="term" value="C:membrane"/>
    <property type="evidence" value="ECO:0007669"/>
    <property type="project" value="InterPro"/>
</dbReference>
<evidence type="ECO:0000256" key="1">
    <source>
        <dbReference type="ARBA" id="ARBA00010333"/>
    </source>
</evidence>
<dbReference type="GO" id="GO:0006865">
    <property type="term" value="P:amino acid transport"/>
    <property type="evidence" value="ECO:0007669"/>
    <property type="project" value="TreeGrafter"/>
</dbReference>
<gene>
    <name evidence="7" type="primary">glnH2</name>
    <name evidence="7" type="ORF">CCHOA_01295</name>
</gene>
<dbReference type="EMBL" id="CP033896">
    <property type="protein sequence ID" value="AZA12687.1"/>
    <property type="molecule type" value="Genomic_DNA"/>
</dbReference>
<sequence>MSILPLNPPAAPIAACPQSVGCHRRTRQLLAVLTGISVAVAGCGQTTTPPLAVPTFRHDPTTTQPNTPPIDLQNRPDTDFIPLPPGARTGTAGLLHGDTTNDRDWQALAEQTGYQGRSIAPGDFTPQQRVPQIVRRGRIIIGVQAGQYLLSYRNPATGELTGFEIDIAHEIARDIFGDPGAVEFRFVDASSWREQLAAGSIDMVFRSLSITPQRETALSFSAPYLRSNTRLLVPKSSPITDPDSLGDTRVCVRNDSTPALLARTAREVFPLLMTNNWADCLVAMQQSQADAIFADDTVLAGLAAQDPHTHIVGTPVTEEFYGAAFPASSSPEVEGLIAQVNATIERMRREGTLAALANTWFGEYFVVSPLPAPVYREAEAHLPAAPEPQPADERAAQVSHRAASPARTSSPDATDEKDSHR</sequence>
<dbReference type="InterPro" id="IPR001320">
    <property type="entry name" value="Iontro_rcpt_C"/>
</dbReference>
<dbReference type="KEGG" id="ccho:CCHOA_01295"/>
<keyword evidence="8" id="KW-1185">Reference proteome</keyword>
<dbReference type="SMART" id="SM00079">
    <property type="entry name" value="PBPe"/>
    <property type="match status" value="1"/>
</dbReference>
<feature type="region of interest" description="Disordered" evidence="4">
    <location>
        <begin position="51"/>
        <end position="76"/>
    </location>
</feature>
<comment type="similarity">
    <text evidence="1">Belongs to the bacterial solute-binding protein 3 family.</text>
</comment>
<dbReference type="AlphaFoldDB" id="A0A3G6J3U8"/>
<accession>A0A3G6J3U8</accession>
<reference evidence="7 8" key="1">
    <citation type="submission" date="2018-11" db="EMBL/GenBank/DDBJ databases">
        <authorList>
            <person name="Kleinhagauer T."/>
            <person name="Glaeser S.P."/>
            <person name="Spergser J."/>
            <person name="Ruckert C."/>
            <person name="Kaempfer P."/>
            <person name="Busse H.-J."/>
        </authorList>
    </citation>
    <scope>NUCLEOTIDE SEQUENCE [LARGE SCALE GENOMIC DNA]</scope>
    <source>
        <strain evidence="7 8">200CH</strain>
    </source>
</reference>
<dbReference type="Proteomes" id="UP000269019">
    <property type="component" value="Chromosome"/>
</dbReference>
<dbReference type="OrthoDB" id="9807888at2"/>
<dbReference type="InterPro" id="IPR001638">
    <property type="entry name" value="Solute-binding_3/MltF_N"/>
</dbReference>
<name>A0A3G6J3U8_9CORY</name>
<evidence type="ECO:0000256" key="4">
    <source>
        <dbReference type="SAM" id="MobiDB-lite"/>
    </source>
</evidence>
<dbReference type="Gene3D" id="3.40.190.10">
    <property type="entry name" value="Periplasmic binding protein-like II"/>
    <property type="match status" value="2"/>
</dbReference>
<feature type="domain" description="Ionotropic glutamate receptor C-terminal" evidence="6">
    <location>
        <begin position="138"/>
        <end position="363"/>
    </location>
</feature>
<evidence type="ECO:0000313" key="7">
    <source>
        <dbReference type="EMBL" id="AZA12687.1"/>
    </source>
</evidence>
<feature type="region of interest" description="Disordered" evidence="4">
    <location>
        <begin position="381"/>
        <end position="421"/>
    </location>
</feature>
<dbReference type="Pfam" id="PF00497">
    <property type="entry name" value="SBP_bac_3"/>
    <property type="match status" value="1"/>
</dbReference>
<dbReference type="RefSeq" id="WP_123925928.1">
    <property type="nucleotide sequence ID" value="NZ_CP033896.1"/>
</dbReference>
<dbReference type="GO" id="GO:0030288">
    <property type="term" value="C:outer membrane-bounded periplasmic space"/>
    <property type="evidence" value="ECO:0007669"/>
    <property type="project" value="TreeGrafter"/>
</dbReference>
<feature type="domain" description="Solute-binding protein family 3/N-terminal" evidence="5">
    <location>
        <begin position="138"/>
        <end position="364"/>
    </location>
</feature>